<keyword evidence="3" id="KW-0145">Chemotaxis</keyword>
<dbReference type="PANTHER" id="PTHR24422">
    <property type="entry name" value="CHEMOTAXIS PROTEIN METHYLTRANSFERASE"/>
    <property type="match status" value="1"/>
</dbReference>
<dbReference type="CDD" id="cd16434">
    <property type="entry name" value="CheB-CheR_fusion"/>
    <property type="match status" value="1"/>
</dbReference>
<dbReference type="GO" id="GO:0000156">
    <property type="term" value="F:phosphorelay response regulator activity"/>
    <property type="evidence" value="ECO:0007669"/>
    <property type="project" value="InterPro"/>
</dbReference>
<dbReference type="EMBL" id="CP036526">
    <property type="protein sequence ID" value="QDT11590.1"/>
    <property type="molecule type" value="Genomic_DNA"/>
</dbReference>
<feature type="coiled-coil region" evidence="5">
    <location>
        <begin position="664"/>
        <end position="730"/>
    </location>
</feature>
<dbReference type="InterPro" id="IPR000014">
    <property type="entry name" value="PAS"/>
</dbReference>
<dbReference type="SMART" id="SM00388">
    <property type="entry name" value="HisKA"/>
    <property type="match status" value="1"/>
</dbReference>
<dbReference type="InterPro" id="IPR000673">
    <property type="entry name" value="Sig_transdc_resp-reg_Me-estase"/>
</dbReference>
<keyword evidence="11" id="KW-0808">Transferase</keyword>
<dbReference type="Proteomes" id="UP000319817">
    <property type="component" value="Chromosome"/>
</dbReference>
<dbReference type="CDD" id="cd17580">
    <property type="entry name" value="REC_2_DhkD-like"/>
    <property type="match status" value="1"/>
</dbReference>
<dbReference type="InterPro" id="IPR003594">
    <property type="entry name" value="HATPase_dom"/>
</dbReference>
<dbReference type="Pfam" id="PF02518">
    <property type="entry name" value="HATPase_c"/>
    <property type="match status" value="1"/>
</dbReference>
<dbReference type="NCBIfam" id="TIGR00229">
    <property type="entry name" value="sensory_box"/>
    <property type="match status" value="1"/>
</dbReference>
<evidence type="ECO:0000259" key="6">
    <source>
        <dbReference type="PROSITE" id="PS50109"/>
    </source>
</evidence>
<evidence type="ECO:0000259" key="8">
    <source>
        <dbReference type="PROSITE" id="PS50112"/>
    </source>
</evidence>
<dbReference type="Gene3D" id="3.40.50.180">
    <property type="entry name" value="Methylesterase CheB, C-terminal domain"/>
    <property type="match status" value="1"/>
</dbReference>
<dbReference type="InterPro" id="IPR013767">
    <property type="entry name" value="PAS_fold"/>
</dbReference>
<evidence type="ECO:0000259" key="9">
    <source>
        <dbReference type="PROSITE" id="PS50122"/>
    </source>
</evidence>
<protein>
    <recommendedName>
        <fullName evidence="2">histidine kinase</fullName>
        <ecNumber evidence="2">2.7.13.3</ecNumber>
    </recommendedName>
</protein>
<feature type="domain" description="PAS" evidence="8">
    <location>
        <begin position="839"/>
        <end position="910"/>
    </location>
</feature>
<accession>A0A517NWT5</accession>
<dbReference type="PROSITE" id="PS50110">
    <property type="entry name" value="RESPONSE_REGULATORY"/>
    <property type="match status" value="1"/>
</dbReference>
<keyword evidence="12" id="KW-1185">Reference proteome</keyword>
<dbReference type="Gene3D" id="1.10.287.130">
    <property type="match status" value="1"/>
</dbReference>
<dbReference type="OrthoDB" id="288469at2"/>
<dbReference type="Pfam" id="PF00512">
    <property type="entry name" value="HisKA"/>
    <property type="match status" value="1"/>
</dbReference>
<feature type="active site" evidence="3">
    <location>
        <position position="146"/>
    </location>
</feature>
<dbReference type="InterPro" id="IPR035909">
    <property type="entry name" value="CheB_C"/>
</dbReference>
<feature type="domain" description="CheR-type methyltransferase" evidence="10">
    <location>
        <begin position="228"/>
        <end position="485"/>
    </location>
</feature>
<dbReference type="InterPro" id="IPR003661">
    <property type="entry name" value="HisK_dim/P_dom"/>
</dbReference>
<dbReference type="PROSITE" id="PS50112">
    <property type="entry name" value="PAS"/>
    <property type="match status" value="1"/>
</dbReference>
<name>A0A517NWT5_9BACT</name>
<dbReference type="SMART" id="SM00387">
    <property type="entry name" value="HATPase_c"/>
    <property type="match status" value="1"/>
</dbReference>
<dbReference type="PROSITE" id="PS50123">
    <property type="entry name" value="CHER"/>
    <property type="match status" value="1"/>
</dbReference>
<dbReference type="InterPro" id="IPR005467">
    <property type="entry name" value="His_kinase_dom"/>
</dbReference>
<keyword evidence="4" id="KW-0597">Phosphoprotein</keyword>
<dbReference type="PANTHER" id="PTHR24422:SF27">
    <property type="entry name" value="PROTEIN-GLUTAMATE O-METHYLTRANSFERASE"/>
    <property type="match status" value="1"/>
</dbReference>
<dbReference type="Pfam" id="PF03705">
    <property type="entry name" value="CheR_N"/>
    <property type="match status" value="1"/>
</dbReference>
<evidence type="ECO:0000259" key="7">
    <source>
        <dbReference type="PROSITE" id="PS50110"/>
    </source>
</evidence>
<dbReference type="PRINTS" id="PR00996">
    <property type="entry name" value="CHERMTFRASE"/>
</dbReference>
<dbReference type="Gene3D" id="3.40.50.2300">
    <property type="match status" value="1"/>
</dbReference>
<feature type="modified residue" description="4-aspartylphosphate" evidence="4">
    <location>
        <position position="1261"/>
    </location>
</feature>
<sequence>MDGSSTSSSKTKLLTQDEFLVVGMGASAGGVEALEAFFSVLPPRPNLAIVVVQHLAPNFESLMPQIIARRTEIPVSSAVDGDVIKPNHIYVLPAGKEIILSGSTLRLKDRPAKSSGTSTIDQFFRSLAQDFRHRAVAVVLSGTGSDGSTGVMDVHEAGGYVIVQSENSAKFNGMPRAATDSGIADAVVAVDEIPDVLERLNNYLRTTDSQNVVVEEFDDHVGQILSQLRKRFAIDFSQYKGSMIKRRIERRLMLSGDNHANIKDYLNGLDQNPDELNRLFSDLLIGVTEFFRDASAFEVLRQSVLPDLLMAKAESGVFRAWVAPTATGEEAYSLAMLVDECMQEFGLELEVKIFATDAHKRSIDVASRGEYPPSSIANVTADRVKHYFRESGDGFHVCRHIRKMVVFAEHNVLLDAPFTALDLVCCRNLLIYLKPPAQKKILSLFNFALNDAGVLFLGPSETIGDLANEFQVTNEKWRFYRKIGNAKPSHLNIQMSTPRNLARPRVEFERDDSNVLVDTYAQLIDQFIGPSLLVNELSEIVHVFAGASKFLSIREGRPTKDVLQMLPDSFRIAVANGMKRCKDEKEQIVYAGLQCEIAGEAKVYRVTIHPIAGRKSGRMNFLISFDDSDITLPDPEVTVLDSDMASVERVSTLEEELRDTRQSLHASIGELKSANEEMQSTNEELIASNEELQSTNEELHSVNEELYTVNSEHQRKITELTELTDDMENLLDSIRVDTIFLDRHLKLRKFTLGIARTFRLIPQDVGRKIDSFNHDLMHDDLVSDIQSVLDSEEVLEKEVQNTSDGWFLMRLLPYTSRGRVDGVLLTLIDISPIKATEQKLAELSEIVDVSDDAIFRVDNDAIIRTWNRGARAIYGYDADQVLGKSINTLLHPDDRNEVLEETIRQSTSESPLCHLYMKHSHRNSKAIDVAITVSPIVTLAGESNGASIVIRDISTQKRAQEEVQKAVQRRDEFLAMLSHELRNPLAAILNADSLLRETGIDNETASEAREVAETQLRHLTGLLDDLLDVARITNDKMTLHCEVMDLRKSMMEATECVQHRLDEKSQQLYVDAPDEPMYVDGDIGRLQQAQVNLLVNASKYTPVGGKVHYTLAKDGDHALLTVVDDGIGVSTELSQSIFDLFVQSEQALDRSQGGMGLGLPLVKMIAEAHNGSVSLSSEGQDCGSTFKLRLPLSSDTPAVAKVPQPHLLDGRRLLLIEDNAGIRRMLARSLQLKGLEIADAADAKEGLEKLREFKPEIAVVDIGLPDIDGYEVAKLVRKSEVGKDILLVAVTGYGRAEDREKALASGFNAHMVKPVDPNELVENLGMLCAQRDGVGESV</sequence>
<dbReference type="InterPro" id="IPR029063">
    <property type="entry name" value="SAM-dependent_MTases_sf"/>
</dbReference>
<dbReference type="Pfam" id="PF00072">
    <property type="entry name" value="Response_reg"/>
    <property type="match status" value="1"/>
</dbReference>
<dbReference type="SMART" id="SM00138">
    <property type="entry name" value="MeTrc"/>
    <property type="match status" value="1"/>
</dbReference>
<comment type="catalytic activity">
    <reaction evidence="1">
        <text>ATP + protein L-histidine = ADP + protein N-phospho-L-histidine.</text>
        <dbReference type="EC" id="2.7.13.3"/>
    </reaction>
</comment>
<dbReference type="InterPro" id="IPR036097">
    <property type="entry name" value="HisK_dim/P_sf"/>
</dbReference>
<dbReference type="InterPro" id="IPR011006">
    <property type="entry name" value="CheY-like_superfamily"/>
</dbReference>
<dbReference type="Gene3D" id="3.40.50.150">
    <property type="entry name" value="Vaccinia Virus protein VP39"/>
    <property type="match status" value="1"/>
</dbReference>
<evidence type="ECO:0000313" key="11">
    <source>
        <dbReference type="EMBL" id="QDT11590.1"/>
    </source>
</evidence>
<dbReference type="GO" id="GO:0000155">
    <property type="term" value="F:phosphorelay sensor kinase activity"/>
    <property type="evidence" value="ECO:0007669"/>
    <property type="project" value="InterPro"/>
</dbReference>
<evidence type="ECO:0000256" key="5">
    <source>
        <dbReference type="SAM" id="Coils"/>
    </source>
</evidence>
<gene>
    <name evidence="11" type="primary">phoR_1</name>
    <name evidence="11" type="ORF">K239x_35900</name>
</gene>
<proteinExistence type="predicted"/>
<keyword evidence="3" id="KW-0378">Hydrolase</keyword>
<dbReference type="SUPFAM" id="SSF53335">
    <property type="entry name" value="S-adenosyl-L-methionine-dependent methyltransferases"/>
    <property type="match status" value="1"/>
</dbReference>
<feature type="domain" description="Histidine kinase" evidence="6">
    <location>
        <begin position="976"/>
        <end position="1194"/>
    </location>
</feature>
<dbReference type="InterPro" id="IPR036890">
    <property type="entry name" value="HATPase_C_sf"/>
</dbReference>
<dbReference type="InterPro" id="IPR022642">
    <property type="entry name" value="CheR_C"/>
</dbReference>
<dbReference type="GO" id="GO:0008757">
    <property type="term" value="F:S-adenosylmethionine-dependent methyltransferase activity"/>
    <property type="evidence" value="ECO:0007669"/>
    <property type="project" value="InterPro"/>
</dbReference>
<dbReference type="CDD" id="cd00130">
    <property type="entry name" value="PAS"/>
    <property type="match status" value="1"/>
</dbReference>
<dbReference type="SUPFAM" id="SSF55874">
    <property type="entry name" value="ATPase domain of HSP90 chaperone/DNA topoisomerase II/histidine kinase"/>
    <property type="match status" value="1"/>
</dbReference>
<dbReference type="PROSITE" id="PS50122">
    <property type="entry name" value="CHEB"/>
    <property type="match status" value="1"/>
</dbReference>
<dbReference type="EC" id="2.7.13.3" evidence="2"/>
<dbReference type="InterPro" id="IPR000780">
    <property type="entry name" value="CheR_MeTrfase"/>
</dbReference>
<dbReference type="Gene3D" id="3.30.450.20">
    <property type="entry name" value="PAS domain"/>
    <property type="match status" value="2"/>
</dbReference>
<dbReference type="InterPro" id="IPR035965">
    <property type="entry name" value="PAS-like_dom_sf"/>
</dbReference>
<dbReference type="Pfam" id="PF01739">
    <property type="entry name" value="CheR"/>
    <property type="match status" value="1"/>
</dbReference>
<feature type="domain" description="CheB-type methylesterase" evidence="9">
    <location>
        <begin position="21"/>
        <end position="193"/>
    </location>
</feature>
<dbReference type="PROSITE" id="PS50109">
    <property type="entry name" value="HIS_KIN"/>
    <property type="match status" value="1"/>
</dbReference>
<feature type="active site" evidence="3">
    <location>
        <position position="54"/>
    </location>
</feature>
<evidence type="ECO:0000256" key="3">
    <source>
        <dbReference type="PROSITE-ProRule" id="PRU00050"/>
    </source>
</evidence>
<dbReference type="InterPro" id="IPR001789">
    <property type="entry name" value="Sig_transdc_resp-reg_receiver"/>
</dbReference>
<dbReference type="Pfam" id="PF00989">
    <property type="entry name" value="PAS"/>
    <property type="match status" value="1"/>
</dbReference>
<evidence type="ECO:0000256" key="2">
    <source>
        <dbReference type="ARBA" id="ARBA00012438"/>
    </source>
</evidence>
<reference evidence="11 12" key="1">
    <citation type="submission" date="2019-02" db="EMBL/GenBank/DDBJ databases">
        <title>Deep-cultivation of Planctomycetes and their phenomic and genomic characterization uncovers novel biology.</title>
        <authorList>
            <person name="Wiegand S."/>
            <person name="Jogler M."/>
            <person name="Boedeker C."/>
            <person name="Pinto D."/>
            <person name="Vollmers J."/>
            <person name="Rivas-Marin E."/>
            <person name="Kohn T."/>
            <person name="Peeters S.H."/>
            <person name="Heuer A."/>
            <person name="Rast P."/>
            <person name="Oberbeckmann S."/>
            <person name="Bunk B."/>
            <person name="Jeske O."/>
            <person name="Meyerdierks A."/>
            <person name="Storesund J.E."/>
            <person name="Kallscheuer N."/>
            <person name="Luecker S."/>
            <person name="Lage O.M."/>
            <person name="Pohl T."/>
            <person name="Merkel B.J."/>
            <person name="Hornburger P."/>
            <person name="Mueller R.-W."/>
            <person name="Bruemmer F."/>
            <person name="Labrenz M."/>
            <person name="Spormann A.M."/>
            <person name="Op den Camp H."/>
            <person name="Overmann J."/>
            <person name="Amann R."/>
            <person name="Jetten M.S.M."/>
            <person name="Mascher T."/>
            <person name="Medema M.H."/>
            <person name="Devos D.P."/>
            <person name="Kaster A.-K."/>
            <person name="Ovreas L."/>
            <person name="Rohde M."/>
            <person name="Galperin M.Y."/>
            <person name="Jogler C."/>
        </authorList>
    </citation>
    <scope>NUCLEOTIDE SEQUENCE [LARGE SCALE GENOMIC DNA]</scope>
    <source>
        <strain evidence="11 12">K23_9</strain>
    </source>
</reference>
<dbReference type="SUPFAM" id="SSF52172">
    <property type="entry name" value="CheY-like"/>
    <property type="match status" value="1"/>
</dbReference>
<dbReference type="SUPFAM" id="SSF47384">
    <property type="entry name" value="Homodimeric domain of signal transducing histidine kinase"/>
    <property type="match status" value="1"/>
</dbReference>
<evidence type="ECO:0000313" key="12">
    <source>
        <dbReference type="Proteomes" id="UP000319817"/>
    </source>
</evidence>
<dbReference type="Pfam" id="PF13596">
    <property type="entry name" value="PAS_10"/>
    <property type="match status" value="1"/>
</dbReference>
<keyword evidence="5" id="KW-0175">Coiled coil</keyword>
<dbReference type="SMART" id="SM00448">
    <property type="entry name" value="REC"/>
    <property type="match status" value="1"/>
</dbReference>
<dbReference type="InterPro" id="IPR050903">
    <property type="entry name" value="Bact_Chemotaxis_MeTrfase"/>
</dbReference>
<dbReference type="GO" id="GO:0008984">
    <property type="term" value="F:protein-glutamate methylesterase activity"/>
    <property type="evidence" value="ECO:0007669"/>
    <property type="project" value="InterPro"/>
</dbReference>
<dbReference type="SUPFAM" id="SSF47757">
    <property type="entry name" value="Chemotaxis receptor methyltransferase CheR, N-terminal domain"/>
    <property type="match status" value="1"/>
</dbReference>
<dbReference type="Pfam" id="PF01339">
    <property type="entry name" value="CheB_methylest"/>
    <property type="match status" value="1"/>
</dbReference>
<evidence type="ECO:0000259" key="10">
    <source>
        <dbReference type="PROSITE" id="PS50123"/>
    </source>
</evidence>
<dbReference type="InterPro" id="IPR022641">
    <property type="entry name" value="CheR_N"/>
</dbReference>
<organism evidence="11 12">
    <name type="scientific">Stieleria marina</name>
    <dbReference type="NCBI Taxonomy" id="1930275"/>
    <lineage>
        <taxon>Bacteria</taxon>
        <taxon>Pseudomonadati</taxon>
        <taxon>Planctomycetota</taxon>
        <taxon>Planctomycetia</taxon>
        <taxon>Pirellulales</taxon>
        <taxon>Pirellulaceae</taxon>
        <taxon>Stieleria</taxon>
    </lineage>
</organism>
<evidence type="ECO:0000256" key="1">
    <source>
        <dbReference type="ARBA" id="ARBA00000085"/>
    </source>
</evidence>
<dbReference type="RefSeq" id="WP_145419399.1">
    <property type="nucleotide sequence ID" value="NZ_CP036526.1"/>
</dbReference>
<dbReference type="GO" id="GO:0006935">
    <property type="term" value="P:chemotaxis"/>
    <property type="evidence" value="ECO:0007669"/>
    <property type="project" value="UniProtKB-UniRule"/>
</dbReference>
<evidence type="ECO:0000256" key="4">
    <source>
        <dbReference type="PROSITE-ProRule" id="PRU00169"/>
    </source>
</evidence>
<feature type="active site" evidence="3">
    <location>
        <position position="27"/>
    </location>
</feature>
<dbReference type="CDD" id="cd00082">
    <property type="entry name" value="HisKA"/>
    <property type="match status" value="1"/>
</dbReference>
<feature type="domain" description="Response regulatory" evidence="7">
    <location>
        <begin position="1212"/>
        <end position="1328"/>
    </location>
</feature>
<dbReference type="SUPFAM" id="SSF52738">
    <property type="entry name" value="Methylesterase CheB, C-terminal domain"/>
    <property type="match status" value="1"/>
</dbReference>
<dbReference type="SMART" id="SM00091">
    <property type="entry name" value="PAS"/>
    <property type="match status" value="2"/>
</dbReference>
<dbReference type="Gene3D" id="3.30.565.10">
    <property type="entry name" value="Histidine kinase-like ATPase, C-terminal domain"/>
    <property type="match status" value="1"/>
</dbReference>
<dbReference type="SUPFAM" id="SSF55785">
    <property type="entry name" value="PYP-like sensor domain (PAS domain)"/>
    <property type="match status" value="1"/>
</dbReference>
<dbReference type="GO" id="GO:0006355">
    <property type="term" value="P:regulation of DNA-templated transcription"/>
    <property type="evidence" value="ECO:0007669"/>
    <property type="project" value="InterPro"/>
</dbReference>
<dbReference type="GO" id="GO:0005737">
    <property type="term" value="C:cytoplasm"/>
    <property type="evidence" value="ECO:0007669"/>
    <property type="project" value="InterPro"/>
</dbReference>